<evidence type="ECO:0000256" key="1">
    <source>
        <dbReference type="ARBA" id="ARBA00004613"/>
    </source>
</evidence>
<dbReference type="SMART" id="SM00202">
    <property type="entry name" value="SR"/>
    <property type="match status" value="1"/>
</dbReference>
<dbReference type="InterPro" id="IPR036772">
    <property type="entry name" value="SRCR-like_dom_sf"/>
</dbReference>
<evidence type="ECO:0000256" key="2">
    <source>
        <dbReference type="ARBA" id="ARBA00022525"/>
    </source>
</evidence>
<evidence type="ECO:0000313" key="14">
    <source>
        <dbReference type="Proteomes" id="UP000694419"/>
    </source>
</evidence>
<evidence type="ECO:0000256" key="4">
    <source>
        <dbReference type="ARBA" id="ARBA00022737"/>
    </source>
</evidence>
<evidence type="ECO:0000256" key="7">
    <source>
        <dbReference type="ARBA" id="ARBA00023180"/>
    </source>
</evidence>
<keyword evidence="5" id="KW-1015">Disulfide bond</keyword>
<dbReference type="PROSITE" id="PS50287">
    <property type="entry name" value="SRCR_2"/>
    <property type="match status" value="1"/>
</dbReference>
<comment type="subunit">
    <text evidence="9">Interacts with LGALS1 and laminin.</text>
</comment>
<evidence type="ECO:0000256" key="11">
    <source>
        <dbReference type="PROSITE-ProRule" id="PRU00196"/>
    </source>
</evidence>
<dbReference type="Proteomes" id="UP000694419">
    <property type="component" value="Unplaced"/>
</dbReference>
<keyword evidence="3" id="KW-0732">Signal</keyword>
<accession>A0A8C3PMI5</accession>
<dbReference type="FunFam" id="3.10.250.10:FF:000007">
    <property type="entry name" value="Soluble scavenger receptor cysteine-rich domain-containing protein SSC5D"/>
    <property type="match status" value="1"/>
</dbReference>
<comment type="function">
    <text evidence="8">Binds to extracellular matrix proteins. Binds to pathogen-associated molecular patterns (PAMPs) present on the cell walls of Gram-positive and Gram-negative bacteria and fungi, behaving as a pattern recognition receptor (PRR). Induces bacterial and fungal aggregation and subsequent inhibition of PAMP-induced cytokine release. Does not possess intrinsic bactericidal activity. May play a role in the innate defense and homeostasis of certain epithelial surfaces.</text>
</comment>
<reference evidence="13" key="2">
    <citation type="submission" date="2025-09" db="UniProtKB">
        <authorList>
            <consortium name="Ensembl"/>
        </authorList>
    </citation>
    <scope>IDENTIFICATION</scope>
</reference>
<evidence type="ECO:0000313" key="13">
    <source>
        <dbReference type="Ensembl" id="ENSCPGP00000013495.1"/>
    </source>
</evidence>
<dbReference type="GO" id="GO:0004252">
    <property type="term" value="F:serine-type endopeptidase activity"/>
    <property type="evidence" value="ECO:0007669"/>
    <property type="project" value="TreeGrafter"/>
</dbReference>
<keyword evidence="2" id="KW-0964">Secreted</keyword>
<dbReference type="GO" id="GO:0005615">
    <property type="term" value="C:extracellular space"/>
    <property type="evidence" value="ECO:0007669"/>
    <property type="project" value="TreeGrafter"/>
</dbReference>
<evidence type="ECO:0000259" key="12">
    <source>
        <dbReference type="PROSITE" id="PS50287"/>
    </source>
</evidence>
<comment type="subcellular location">
    <subcellularLocation>
        <location evidence="1">Secreted</location>
    </subcellularLocation>
</comment>
<dbReference type="InterPro" id="IPR001190">
    <property type="entry name" value="SRCR"/>
</dbReference>
<evidence type="ECO:0000256" key="6">
    <source>
        <dbReference type="ARBA" id="ARBA00023170"/>
    </source>
</evidence>
<dbReference type="Gene3D" id="3.10.250.10">
    <property type="entry name" value="SRCR-like domain"/>
    <property type="match status" value="1"/>
</dbReference>
<evidence type="ECO:0000256" key="3">
    <source>
        <dbReference type="ARBA" id="ARBA00022729"/>
    </source>
</evidence>
<dbReference type="PRINTS" id="PR00258">
    <property type="entry name" value="SPERACTRCPTR"/>
</dbReference>
<evidence type="ECO:0000256" key="8">
    <source>
        <dbReference type="ARBA" id="ARBA00058074"/>
    </source>
</evidence>
<dbReference type="AlphaFoldDB" id="A0A8C3PMI5"/>
<name>A0A8C3PMI5_9CHAR</name>
<evidence type="ECO:0000256" key="9">
    <source>
        <dbReference type="ARBA" id="ARBA00064153"/>
    </source>
</evidence>
<dbReference type="PANTHER" id="PTHR48071">
    <property type="entry name" value="SRCR DOMAIN-CONTAINING PROTEIN"/>
    <property type="match status" value="1"/>
</dbReference>
<dbReference type="GO" id="GO:0005886">
    <property type="term" value="C:plasma membrane"/>
    <property type="evidence" value="ECO:0007669"/>
    <property type="project" value="TreeGrafter"/>
</dbReference>
<sequence length="162" mass="17119">MYHSCKTRCPRRAWGVHSALHYLQDDGQALSGIRGPFSPALGIATSVSPPHRDVSVMLPDTSATNTSTVRLVDGPHRCAGRVEVFHNQQWGTVCDDGWDLRDAAVVCRQLGCGEAIAAPAGASFGRGLDPIWLDRVTCIGGENTTLAPSLGCGLHPDSAGSQ</sequence>
<dbReference type="PANTHER" id="PTHR48071:SF15">
    <property type="entry name" value="SRCR DOMAIN-CONTAINING PROTEIN"/>
    <property type="match status" value="1"/>
</dbReference>
<dbReference type="PROSITE" id="PS00420">
    <property type="entry name" value="SRCR_1"/>
    <property type="match status" value="1"/>
</dbReference>
<keyword evidence="14" id="KW-1185">Reference proteome</keyword>
<keyword evidence="6" id="KW-0675">Receptor</keyword>
<organism evidence="13 14">
    <name type="scientific">Calidris pygmaea</name>
    <name type="common">Spoon-billed sandpiper</name>
    <dbReference type="NCBI Taxonomy" id="425635"/>
    <lineage>
        <taxon>Eukaryota</taxon>
        <taxon>Metazoa</taxon>
        <taxon>Chordata</taxon>
        <taxon>Craniata</taxon>
        <taxon>Vertebrata</taxon>
        <taxon>Euteleostomi</taxon>
        <taxon>Archelosauria</taxon>
        <taxon>Archosauria</taxon>
        <taxon>Dinosauria</taxon>
        <taxon>Saurischia</taxon>
        <taxon>Theropoda</taxon>
        <taxon>Coelurosauria</taxon>
        <taxon>Aves</taxon>
        <taxon>Neognathae</taxon>
        <taxon>Neoaves</taxon>
        <taxon>Charadriiformes</taxon>
        <taxon>Scolopacidae</taxon>
        <taxon>Calidris</taxon>
    </lineage>
</organism>
<comment type="caution">
    <text evidence="11">Lacks conserved residue(s) required for the propagation of feature annotation.</text>
</comment>
<keyword evidence="7" id="KW-0325">Glycoprotein</keyword>
<dbReference type="GO" id="GO:0031638">
    <property type="term" value="P:zymogen activation"/>
    <property type="evidence" value="ECO:0007669"/>
    <property type="project" value="TreeGrafter"/>
</dbReference>
<proteinExistence type="predicted"/>
<dbReference type="Ensembl" id="ENSCPGT00000014802.1">
    <property type="protein sequence ID" value="ENSCPGP00000013495.1"/>
    <property type="gene ID" value="ENSCPGG00000009579.1"/>
</dbReference>
<keyword evidence="4" id="KW-0677">Repeat</keyword>
<dbReference type="SUPFAM" id="SSF56487">
    <property type="entry name" value="SRCR-like"/>
    <property type="match status" value="1"/>
</dbReference>
<evidence type="ECO:0000256" key="5">
    <source>
        <dbReference type="ARBA" id="ARBA00023157"/>
    </source>
</evidence>
<evidence type="ECO:0000256" key="10">
    <source>
        <dbReference type="ARBA" id="ARBA00069168"/>
    </source>
</evidence>
<dbReference type="Pfam" id="PF00530">
    <property type="entry name" value="SRCR"/>
    <property type="match status" value="1"/>
</dbReference>
<feature type="domain" description="SRCR" evidence="12">
    <location>
        <begin position="69"/>
        <end position="162"/>
    </location>
</feature>
<protein>
    <recommendedName>
        <fullName evidence="10">Soluble scavenger receptor cysteine-rich domain-containing protein SSC5D</fullName>
    </recommendedName>
</protein>
<reference evidence="13" key="1">
    <citation type="submission" date="2025-08" db="UniProtKB">
        <authorList>
            <consortium name="Ensembl"/>
        </authorList>
    </citation>
    <scope>IDENTIFICATION</scope>
</reference>